<keyword evidence="9" id="KW-0411">Iron-sulfur</keyword>
<dbReference type="InterPro" id="IPR013785">
    <property type="entry name" value="Aldolase_TIM"/>
</dbReference>
<evidence type="ECO:0000256" key="4">
    <source>
        <dbReference type="ARBA" id="ARBA00022630"/>
    </source>
</evidence>
<reference evidence="12 13" key="1">
    <citation type="submission" date="2019-01" db="EMBL/GenBank/DDBJ databases">
        <authorList>
            <person name="Chen W.-M."/>
        </authorList>
    </citation>
    <scope>NUCLEOTIDE SEQUENCE [LARGE SCALE GENOMIC DNA]</scope>
    <source>
        <strain evidence="12 13">CCP-7</strain>
    </source>
</reference>
<dbReference type="InterPro" id="IPR036188">
    <property type="entry name" value="FAD/NAD-bd_sf"/>
</dbReference>
<dbReference type="Proteomes" id="UP000282971">
    <property type="component" value="Unassembled WGS sequence"/>
</dbReference>
<comment type="similarity">
    <text evidence="3">In the N-terminal section; belongs to the NADH:flavin oxidoreductase/NADH oxidase family.</text>
</comment>
<organism evidence="12 13">
    <name type="scientific">Sphingomonas crocodyli</name>
    <dbReference type="NCBI Taxonomy" id="1979270"/>
    <lineage>
        <taxon>Bacteria</taxon>
        <taxon>Pseudomonadati</taxon>
        <taxon>Pseudomonadota</taxon>
        <taxon>Alphaproteobacteria</taxon>
        <taxon>Sphingomonadales</taxon>
        <taxon>Sphingomonadaceae</taxon>
        <taxon>Sphingomonas</taxon>
    </lineage>
</organism>
<evidence type="ECO:0000259" key="11">
    <source>
        <dbReference type="Pfam" id="PF07992"/>
    </source>
</evidence>
<dbReference type="InterPro" id="IPR001155">
    <property type="entry name" value="OxRdtase_FMN_N"/>
</dbReference>
<dbReference type="Gene3D" id="3.50.50.60">
    <property type="entry name" value="FAD/NAD(P)-binding domain"/>
    <property type="match status" value="1"/>
</dbReference>
<evidence type="ECO:0000259" key="10">
    <source>
        <dbReference type="Pfam" id="PF00724"/>
    </source>
</evidence>
<evidence type="ECO:0000256" key="1">
    <source>
        <dbReference type="ARBA" id="ARBA00001917"/>
    </source>
</evidence>
<keyword evidence="5" id="KW-0288">FMN</keyword>
<dbReference type="GO" id="GO:0010181">
    <property type="term" value="F:FMN binding"/>
    <property type="evidence" value="ECO:0007669"/>
    <property type="project" value="InterPro"/>
</dbReference>
<protein>
    <submittedName>
        <fullName evidence="12">FAD-dependent oxidoreductase</fullName>
    </submittedName>
</protein>
<dbReference type="GO" id="GO:0016491">
    <property type="term" value="F:oxidoreductase activity"/>
    <property type="evidence" value="ECO:0007669"/>
    <property type="project" value="UniProtKB-KW"/>
</dbReference>
<dbReference type="Gene3D" id="3.40.50.720">
    <property type="entry name" value="NAD(P)-binding Rossmann-like Domain"/>
    <property type="match status" value="1"/>
</dbReference>
<dbReference type="Gene3D" id="3.20.20.70">
    <property type="entry name" value="Aldolase class I"/>
    <property type="match status" value="1"/>
</dbReference>
<dbReference type="PANTHER" id="PTHR42917:SF2">
    <property type="entry name" value="2,4-DIENOYL-COA REDUCTASE [(2E)-ENOYL-COA-PRODUCING]"/>
    <property type="match status" value="1"/>
</dbReference>
<dbReference type="SUPFAM" id="SSF51395">
    <property type="entry name" value="FMN-linked oxidoreductases"/>
    <property type="match status" value="1"/>
</dbReference>
<keyword evidence="13" id="KW-1185">Reference proteome</keyword>
<dbReference type="PRINTS" id="PR00368">
    <property type="entry name" value="FADPNR"/>
</dbReference>
<keyword evidence="8" id="KW-0408">Iron</keyword>
<dbReference type="PANTHER" id="PTHR42917">
    <property type="entry name" value="2,4-DIENOYL-COA REDUCTASE"/>
    <property type="match status" value="1"/>
</dbReference>
<comment type="cofactor">
    <cofactor evidence="2">
        <name>[4Fe-4S] cluster</name>
        <dbReference type="ChEBI" id="CHEBI:49883"/>
    </cofactor>
</comment>
<dbReference type="Pfam" id="PF00724">
    <property type="entry name" value="Oxidored_FMN"/>
    <property type="match status" value="1"/>
</dbReference>
<feature type="domain" description="FAD/NAD(P)-binding" evidence="11">
    <location>
        <begin position="392"/>
        <end position="619"/>
    </location>
</feature>
<accession>A0A437LVD9</accession>
<name>A0A437LVD9_9SPHN</name>
<evidence type="ECO:0000256" key="7">
    <source>
        <dbReference type="ARBA" id="ARBA00023002"/>
    </source>
</evidence>
<dbReference type="RefSeq" id="WP_127746381.1">
    <property type="nucleotide sequence ID" value="NZ_SACN01000005.1"/>
</dbReference>
<keyword evidence="7" id="KW-0560">Oxidoreductase</keyword>
<dbReference type="InterPro" id="IPR051793">
    <property type="entry name" value="NADH:flavin_oxidoreductase"/>
</dbReference>
<feature type="domain" description="NADH:flavin oxidoreductase/NADH oxidase N-terminal" evidence="10">
    <location>
        <begin position="14"/>
        <end position="340"/>
    </location>
</feature>
<dbReference type="GO" id="GO:0051536">
    <property type="term" value="F:iron-sulfur cluster binding"/>
    <property type="evidence" value="ECO:0007669"/>
    <property type="project" value="UniProtKB-KW"/>
</dbReference>
<dbReference type="Pfam" id="PF07992">
    <property type="entry name" value="Pyr_redox_2"/>
    <property type="match status" value="1"/>
</dbReference>
<evidence type="ECO:0000313" key="12">
    <source>
        <dbReference type="EMBL" id="RVT89370.1"/>
    </source>
</evidence>
<dbReference type="InterPro" id="IPR023753">
    <property type="entry name" value="FAD/NAD-binding_dom"/>
</dbReference>
<evidence type="ECO:0000256" key="6">
    <source>
        <dbReference type="ARBA" id="ARBA00022723"/>
    </source>
</evidence>
<dbReference type="EMBL" id="SACN01000005">
    <property type="protein sequence ID" value="RVT89370.1"/>
    <property type="molecule type" value="Genomic_DNA"/>
</dbReference>
<comment type="cofactor">
    <cofactor evidence="1">
        <name>FMN</name>
        <dbReference type="ChEBI" id="CHEBI:58210"/>
    </cofactor>
</comment>
<evidence type="ECO:0000256" key="2">
    <source>
        <dbReference type="ARBA" id="ARBA00001966"/>
    </source>
</evidence>
<sequence length="654" mass="70433">MNTLVRQTPTLLSSPMKIGRVTLPNRLIAPPHAALMGNLVGTEKEAERYISYWRSLAQGGTGLLIALNGVIDNILPPGFDPSGVGARNKGSFRHPLFVERMGMLAADAHAAGAKVGTQIIMQGGTPHAPSATLSGPVINSMPHPLTRREIAFLVQEYRAAAEQALAAGLDVVELHANHDDIIEWFLSPLTNLRNDDYGGSFERRMAFLGEILSEIRAGVGGKLAIGVRLNMVEAEPGGYDFDGGLEIAGWIQQTGMVDYLHLVMGTGWGYPSYIQTWHFDDAQWAEQAGRFRRQLDLPIAYGGRVGRPEIAERILADGHADLVAVGRAHLADAAFARKAQGLDRERLRPCIGTNDCINRTVGEGLPFACTVNPALGMGDRSAPTRATQPRALLVVGGGPAGLQLALTAAERGHRVRLWEQGDALGGQVRLAAKLPGQAAFLDLIAYQQARLEELGVEISLGKSATPQMLAESEAEIVAIATGATARRPGITGSDDPRVCDMWQVLREEKEPGDRVAIVVQEDHAAPLAFADMLGRQGREVTLFIQTNGPAPLLSRYSLGTLLGRLSEAGVRIVYNEAVTSIALPEVVTHHVYSRKESRFPGFDSVVLACGAIPNASLFTDLHEHRKDIHVLGDAFAPRRMAFATQQGYALAMML</sequence>
<dbReference type="AlphaFoldDB" id="A0A437LVD9"/>
<evidence type="ECO:0000313" key="13">
    <source>
        <dbReference type="Proteomes" id="UP000282971"/>
    </source>
</evidence>
<keyword evidence="6" id="KW-0479">Metal-binding</keyword>
<evidence type="ECO:0000256" key="5">
    <source>
        <dbReference type="ARBA" id="ARBA00022643"/>
    </source>
</evidence>
<comment type="caution">
    <text evidence="12">The sequence shown here is derived from an EMBL/GenBank/DDBJ whole genome shotgun (WGS) entry which is preliminary data.</text>
</comment>
<dbReference type="GO" id="GO:0046872">
    <property type="term" value="F:metal ion binding"/>
    <property type="evidence" value="ECO:0007669"/>
    <property type="project" value="UniProtKB-KW"/>
</dbReference>
<evidence type="ECO:0000256" key="8">
    <source>
        <dbReference type="ARBA" id="ARBA00023004"/>
    </source>
</evidence>
<evidence type="ECO:0000256" key="3">
    <source>
        <dbReference type="ARBA" id="ARBA00011048"/>
    </source>
</evidence>
<evidence type="ECO:0000256" key="9">
    <source>
        <dbReference type="ARBA" id="ARBA00023014"/>
    </source>
</evidence>
<dbReference type="OrthoDB" id="9804454at2"/>
<keyword evidence="4" id="KW-0285">Flavoprotein</keyword>
<gene>
    <name evidence="12" type="ORF">EOD43_21605</name>
</gene>
<proteinExistence type="inferred from homology"/>
<dbReference type="SUPFAM" id="SSF51905">
    <property type="entry name" value="FAD/NAD(P)-binding domain"/>
    <property type="match status" value="1"/>
</dbReference>